<dbReference type="InterPro" id="IPR029062">
    <property type="entry name" value="Class_I_gatase-like"/>
</dbReference>
<keyword evidence="2" id="KW-0436">Ligase</keyword>
<evidence type="ECO:0000259" key="1">
    <source>
        <dbReference type="Pfam" id="PF00117"/>
    </source>
</evidence>
<reference evidence="3" key="3">
    <citation type="journal article" date="2017" name="ISME J.">
        <title>Discovery of anaerobic lithoheterotrophic haloarchaea, ubiquitous in hypersaline habitats.</title>
        <authorList>
            <person name="Sorokin D.Y."/>
            <person name="Messina E."/>
            <person name="Smedile F."/>
            <person name="Roman P."/>
            <person name="Damste J.S.S."/>
            <person name="Ciordia S."/>
            <person name="Mena M.C."/>
            <person name="Ferrer M."/>
            <person name="Golyshin P.N."/>
            <person name="Kublanov I.V."/>
            <person name="Samarov N.I."/>
            <person name="Toshchakov S.V."/>
            <person name="La Cono V."/>
            <person name="Yakimov M.M."/>
        </authorList>
    </citation>
    <scope>NUCLEOTIDE SEQUENCE</scope>
    <source>
        <strain evidence="3">HSR6</strain>
    </source>
</reference>
<dbReference type="CDD" id="cd01741">
    <property type="entry name" value="GATase1_1"/>
    <property type="match status" value="1"/>
</dbReference>
<reference evidence="5" key="2">
    <citation type="submission" date="2016-08" db="EMBL/GenBank/DDBJ databases">
        <title>Discovery of first anaerobic lithoheterotrophic haloarchae widely represented in hypersaline habitats.</title>
        <authorList>
            <person name="Sorokin D.Y."/>
            <person name="Kublanov I.V."/>
            <person name="Roman P."/>
            <person name="Sinninghe Damste J.S."/>
            <person name="Golyshin P.N."/>
            <person name="Rojo D."/>
            <person name="Ciordia S."/>
            <person name="Mena Md.C."/>
            <person name="Ferrer M."/>
            <person name="Smedile F."/>
            <person name="Messina E."/>
            <person name="La Cono V."/>
            <person name="Yakimov M.M."/>
        </authorList>
    </citation>
    <scope>NUCLEOTIDE SEQUENCE [LARGE SCALE GENOMIC DNA]</scope>
    <source>
        <strain evidence="5">HSR6</strain>
    </source>
</reference>
<dbReference type="EC" id="6.3.5.2" evidence="2 3"/>
<protein>
    <submittedName>
        <fullName evidence="3">GMP synthase (Glutamine-hydrolysing)</fullName>
        <ecNumber evidence="2 3">6.3.5.2</ecNumber>
    </submittedName>
    <submittedName>
        <fullName evidence="2">GMP synthase-glutamine amidotransferase domainprotein</fullName>
    </submittedName>
</protein>
<dbReference type="Proteomes" id="UP000185608">
    <property type="component" value="Chromosome"/>
</dbReference>
<dbReference type="GO" id="GO:0016740">
    <property type="term" value="F:transferase activity"/>
    <property type="evidence" value="ECO:0007669"/>
    <property type="project" value="UniProtKB-KW"/>
</dbReference>
<evidence type="ECO:0000313" key="4">
    <source>
        <dbReference type="Proteomes" id="UP000185608"/>
    </source>
</evidence>
<evidence type="ECO:0000313" key="5">
    <source>
        <dbReference type="Proteomes" id="UP000186165"/>
    </source>
</evidence>
<dbReference type="InterPro" id="IPR044992">
    <property type="entry name" value="ChyE-like"/>
</dbReference>
<keyword evidence="2" id="KW-0808">Transferase</keyword>
<dbReference type="AlphaFoldDB" id="A0A1D8S3D0"/>
<evidence type="ECO:0000313" key="3">
    <source>
        <dbReference type="EMBL" id="APE95146.1"/>
    </source>
</evidence>
<dbReference type="Proteomes" id="UP000186165">
    <property type="component" value="Chromosome"/>
</dbReference>
<dbReference type="Gene3D" id="3.40.50.880">
    <property type="match status" value="1"/>
</dbReference>
<feature type="domain" description="Glutamine amidotransferase" evidence="1">
    <location>
        <begin position="46"/>
        <end position="181"/>
    </location>
</feature>
<sequence>MLDIALIDASIGETPAQRNFERVTEAALTGFKVSEGAEPPTVTGPEAAFDAVIVTGSQCSVYEDRPWIHRLTEWAREAHAAGVPLFGICWGHQFLAQALGGRIVAMDDYELGYRAITRTTESRLLDGIPETFVAFETHSDRVYELPEGATRLAENDVGIQAYRLGRTYGVQFHPEYDMETARKVTRGKDLPAERIESVLAEITPETFEKARPAARVFENFEAIVTDAA</sequence>
<keyword evidence="5" id="KW-1185">Reference proteome</keyword>
<dbReference type="STRING" id="1873524.HSR6_0686"/>
<gene>
    <name evidence="2" type="primary">guaA</name>
    <name evidence="3" type="synonym">guaA2</name>
    <name evidence="3" type="ORF">HSR6_0686</name>
    <name evidence="2" type="ORF">HTSR_0660</name>
</gene>
<proteinExistence type="predicted"/>
<dbReference type="PANTHER" id="PTHR42695">
    <property type="entry name" value="GLUTAMINE AMIDOTRANSFERASE YLR126C-RELATED"/>
    <property type="match status" value="1"/>
</dbReference>
<reference evidence="2 4" key="1">
    <citation type="submission" date="2016-06" db="EMBL/GenBank/DDBJ databases">
        <title>Discovery of anaerobic lithoheterotrophic haloarchaeon capable of sulfur respiration by hydrogen and formate.</title>
        <authorList>
            <person name="Sorokin D.Y."/>
            <person name="Kublanov I.V."/>
            <person name="Roman P."/>
            <person name="Sinninghe Damste J.S."/>
            <person name="Golyshin P.N."/>
            <person name="Rojo D."/>
            <person name="Ciordia S."/>
            <person name="Mena Md.C."/>
            <person name="Ferrer M."/>
            <person name="Smedile F."/>
            <person name="Messina E."/>
            <person name="La Cono V."/>
            <person name="Yakimov M.M."/>
        </authorList>
    </citation>
    <scope>NUCLEOTIDE SEQUENCE [LARGE SCALE GENOMIC DNA]</scope>
    <source>
        <strain evidence="2 4">HTSR1</strain>
    </source>
</reference>
<dbReference type="Pfam" id="PF00117">
    <property type="entry name" value="GATase"/>
    <property type="match status" value="1"/>
</dbReference>
<dbReference type="EMBL" id="CP016804">
    <property type="protein sequence ID" value="APE95146.1"/>
    <property type="molecule type" value="Genomic_DNA"/>
</dbReference>
<accession>A0A1J1AAI0</accession>
<organism evidence="2 4">
    <name type="scientific">Halodesulfurarchaeum formicicum</name>
    <dbReference type="NCBI Taxonomy" id="1873524"/>
    <lineage>
        <taxon>Archaea</taxon>
        <taxon>Methanobacteriati</taxon>
        <taxon>Methanobacteriota</taxon>
        <taxon>Stenosarchaea group</taxon>
        <taxon>Halobacteria</taxon>
        <taxon>Halobacteriales</taxon>
        <taxon>Halobacteriaceae</taxon>
        <taxon>Halodesulfurarchaeum</taxon>
    </lineage>
</organism>
<dbReference type="GO" id="GO:0005829">
    <property type="term" value="C:cytosol"/>
    <property type="evidence" value="ECO:0007669"/>
    <property type="project" value="TreeGrafter"/>
</dbReference>
<dbReference type="KEGG" id="hhsr:HSR6_0686"/>
<dbReference type="EMBL" id="CP016070">
    <property type="protein sequence ID" value="AOW79853.1"/>
    <property type="molecule type" value="Genomic_DNA"/>
</dbReference>
<dbReference type="KEGG" id="halh:HTSR_0660"/>
<accession>A0A1D8S3D0</accession>
<dbReference type="PATRIC" id="fig|1855411.3.peg.661"/>
<dbReference type="InterPro" id="IPR017926">
    <property type="entry name" value="GATASE"/>
</dbReference>
<dbReference type="SUPFAM" id="SSF52317">
    <property type="entry name" value="Class I glutamine amidotransferase-like"/>
    <property type="match status" value="1"/>
</dbReference>
<keyword evidence="2" id="KW-0315">Glutamine amidotransferase</keyword>
<name>A0A1D8S3D0_9EURY</name>
<dbReference type="PANTHER" id="PTHR42695:SF5">
    <property type="entry name" value="GLUTAMINE AMIDOTRANSFERASE YLR126C-RELATED"/>
    <property type="match status" value="1"/>
</dbReference>
<evidence type="ECO:0000313" key="2">
    <source>
        <dbReference type="EMBL" id="AOW79853.1"/>
    </source>
</evidence>
<dbReference type="GO" id="GO:0003922">
    <property type="term" value="F:GMP synthase (glutamine-hydrolyzing) activity"/>
    <property type="evidence" value="ECO:0007669"/>
    <property type="project" value="UniProtKB-EC"/>
</dbReference>
<dbReference type="PROSITE" id="PS51273">
    <property type="entry name" value="GATASE_TYPE_1"/>
    <property type="match status" value="1"/>
</dbReference>